<evidence type="ECO:0000313" key="1">
    <source>
        <dbReference type="EMBL" id="WEY82918.2"/>
    </source>
</evidence>
<dbReference type="AlphaFoldDB" id="A0AAX3REH3"/>
<name>A0AAX3REH3_BACIU</name>
<geneLocation type="plasmid" evidence="1 2">
    <name>unnamed1</name>
</geneLocation>
<dbReference type="Proteomes" id="UP001214898">
    <property type="component" value="Plasmid unnamed1"/>
</dbReference>
<dbReference type="EMBL" id="CP120574">
    <property type="protein sequence ID" value="WEY82918.2"/>
    <property type="molecule type" value="Genomic_DNA"/>
</dbReference>
<sequence>MLVSHPKSDFEGKYDYYFVNRFGRHSLFQSEEMLEVGSLIYLTSIGDYLFKVTEIIQEGEKRIVTFESVKAIICDQPFPFGAS</sequence>
<reference evidence="1" key="1">
    <citation type="submission" date="2025-02" db="EMBL/GenBank/DDBJ databases">
        <title>Complete genome sequences of 52 Bacillus and Priestia strains isolated from West-African fermentations and 26 reference strains from the DSMZ collection.</title>
        <authorList>
            <person name="Wiedenbein E.S."/>
            <person name="Canoy T.S."/>
            <person name="Hui Y."/>
            <person name="Parkouda C."/>
            <person name="Dawende C."/>
            <person name="Ametefe E."/>
            <person name="Jespersen L."/>
            <person name="Nielsen D.S."/>
        </authorList>
    </citation>
    <scope>NUCLEOTIDE SEQUENCE</scope>
    <source>
        <strain evidence="1">PRO56</strain>
    </source>
</reference>
<evidence type="ECO:0000313" key="2">
    <source>
        <dbReference type="Proteomes" id="UP001214898"/>
    </source>
</evidence>
<protein>
    <submittedName>
        <fullName evidence="1">Uncharacterized protein</fullName>
    </submittedName>
</protein>
<proteinExistence type="predicted"/>
<gene>
    <name evidence="1" type="ORF">P5633_00205</name>
</gene>
<organism evidence="1 2">
    <name type="scientific">Bacillus subtilis</name>
    <dbReference type="NCBI Taxonomy" id="1423"/>
    <lineage>
        <taxon>Bacteria</taxon>
        <taxon>Bacillati</taxon>
        <taxon>Bacillota</taxon>
        <taxon>Bacilli</taxon>
        <taxon>Bacillales</taxon>
        <taxon>Bacillaceae</taxon>
        <taxon>Bacillus</taxon>
    </lineage>
</organism>
<accession>A0AAX3REH3</accession>
<keyword evidence="1" id="KW-0614">Plasmid</keyword>